<dbReference type="RefSeq" id="WP_151562473.1">
    <property type="nucleotide sequence ID" value="NZ_WBMT01000009.1"/>
</dbReference>
<keyword evidence="2" id="KW-1185">Reference proteome</keyword>
<accession>A0A6H9YTN5</accession>
<gene>
    <name evidence="1" type="ORF">F8566_21290</name>
</gene>
<proteinExistence type="predicted"/>
<evidence type="ECO:0000313" key="1">
    <source>
        <dbReference type="EMBL" id="KAB2347530.1"/>
    </source>
</evidence>
<dbReference type="EMBL" id="WBMT01000009">
    <property type="protein sequence ID" value="KAB2347530.1"/>
    <property type="molecule type" value="Genomic_DNA"/>
</dbReference>
<dbReference type="Proteomes" id="UP000468735">
    <property type="component" value="Unassembled WGS sequence"/>
</dbReference>
<reference evidence="1 2" key="1">
    <citation type="submission" date="2019-09" db="EMBL/GenBank/DDBJ databases">
        <title>Actinomadura physcomitrii sp. nov., a novel actinomycete isolated from moss [Physcomitrium sphaericum (Ludw) Fuernr].</title>
        <authorList>
            <person name="Zhuang X."/>
            <person name="Liu C."/>
        </authorList>
    </citation>
    <scope>NUCLEOTIDE SEQUENCE [LARGE SCALE GENOMIC DNA]</scope>
    <source>
        <strain evidence="1 2">HMC1</strain>
    </source>
</reference>
<name>A0A6H9YTN5_9ACTN</name>
<protein>
    <submittedName>
        <fullName evidence="1">SMI1/KNR4 family protein</fullName>
    </submittedName>
</protein>
<dbReference type="AlphaFoldDB" id="A0A6H9YTN5"/>
<organism evidence="1 2">
    <name type="scientific">Actinomadura rudentiformis</name>
    <dbReference type="NCBI Taxonomy" id="359158"/>
    <lineage>
        <taxon>Bacteria</taxon>
        <taxon>Bacillati</taxon>
        <taxon>Actinomycetota</taxon>
        <taxon>Actinomycetes</taxon>
        <taxon>Streptosporangiales</taxon>
        <taxon>Thermomonosporaceae</taxon>
        <taxon>Actinomadura</taxon>
    </lineage>
</organism>
<dbReference type="OrthoDB" id="3637779at2"/>
<evidence type="ECO:0000313" key="2">
    <source>
        <dbReference type="Proteomes" id="UP000468735"/>
    </source>
</evidence>
<comment type="caution">
    <text evidence="1">The sequence shown here is derived from an EMBL/GenBank/DDBJ whole genome shotgun (WGS) entry which is preliminary data.</text>
</comment>
<sequence>MDDLDLVGWRESVEASMASLLVGFQDRMGYPPSDNHLGEPAPADDVEALAVALDGRLPDSLGRFYASVGEVHLPDFWNALFITAPSRMLADIRADEVPRRITGAYDMDVLAFGDDGGGARFLLGIPEGGPVFKAPLAATVGGLYETNTEGFRRLADDLTGFLRLVERELHQWATQGSPPSFF</sequence>